<feature type="signal peptide" evidence="4">
    <location>
        <begin position="1"/>
        <end position="22"/>
    </location>
</feature>
<feature type="domain" description="Antistasin-like" evidence="6">
    <location>
        <begin position="511"/>
        <end position="537"/>
    </location>
</feature>
<dbReference type="Gene3D" id="4.10.40.20">
    <property type="match status" value="1"/>
</dbReference>
<dbReference type="Pfam" id="PF00219">
    <property type="entry name" value="IGFBP"/>
    <property type="match status" value="1"/>
</dbReference>
<feature type="domain" description="VWFC" evidence="5">
    <location>
        <begin position="321"/>
        <end position="378"/>
    </location>
</feature>
<protein>
    <submittedName>
        <fullName evidence="8">Cysteine-rich motor neuron 1 protein</fullName>
    </submittedName>
</protein>
<keyword evidence="3" id="KW-0812">Transmembrane</keyword>
<evidence type="ECO:0000259" key="6">
    <source>
        <dbReference type="PROSITE" id="PS51252"/>
    </source>
</evidence>
<name>A0A6F9DAK4_9ASCI</name>
<dbReference type="GO" id="GO:0005576">
    <property type="term" value="C:extracellular region"/>
    <property type="evidence" value="ECO:0007669"/>
    <property type="project" value="InterPro"/>
</dbReference>
<dbReference type="SUPFAM" id="SSF57184">
    <property type="entry name" value="Growth factor receptor domain"/>
    <property type="match status" value="1"/>
</dbReference>
<feature type="compositionally biased region" description="Polar residues" evidence="2">
    <location>
        <begin position="900"/>
        <end position="909"/>
    </location>
</feature>
<dbReference type="InterPro" id="IPR001007">
    <property type="entry name" value="VWF_dom"/>
</dbReference>
<dbReference type="Pfam" id="PF02822">
    <property type="entry name" value="Antistasin"/>
    <property type="match status" value="3"/>
</dbReference>
<dbReference type="InterPro" id="IPR009030">
    <property type="entry name" value="Growth_fac_rcpt_cys_sf"/>
</dbReference>
<dbReference type="AlphaFoldDB" id="A0A6F9DAK4"/>
<organism evidence="8">
    <name type="scientific">Phallusia mammillata</name>
    <dbReference type="NCBI Taxonomy" id="59560"/>
    <lineage>
        <taxon>Eukaryota</taxon>
        <taxon>Metazoa</taxon>
        <taxon>Chordata</taxon>
        <taxon>Tunicata</taxon>
        <taxon>Ascidiacea</taxon>
        <taxon>Phlebobranchia</taxon>
        <taxon>Ascidiidae</taxon>
        <taxon>Phallusia</taxon>
    </lineage>
</organism>
<dbReference type="Gene3D" id="2.10.22.10">
    <property type="entry name" value="Antistasin, domain 1"/>
    <property type="match status" value="3"/>
</dbReference>
<feature type="domain" description="Antistasin-like" evidence="6">
    <location>
        <begin position="540"/>
        <end position="566"/>
    </location>
</feature>
<dbReference type="GO" id="GO:0004867">
    <property type="term" value="F:serine-type endopeptidase inhibitor activity"/>
    <property type="evidence" value="ECO:0007669"/>
    <property type="project" value="InterPro"/>
</dbReference>
<proteinExistence type="evidence at transcript level"/>
<dbReference type="Gene3D" id="6.20.200.20">
    <property type="match status" value="4"/>
</dbReference>
<feature type="transmembrane region" description="Helical" evidence="3">
    <location>
        <begin position="865"/>
        <end position="888"/>
    </location>
</feature>
<keyword evidence="1" id="KW-1015">Disulfide bond</keyword>
<evidence type="ECO:0000259" key="5">
    <source>
        <dbReference type="PROSITE" id="PS50184"/>
    </source>
</evidence>
<accession>A0A6F9DAK4</accession>
<evidence type="ECO:0000256" key="3">
    <source>
        <dbReference type="SAM" id="Phobius"/>
    </source>
</evidence>
<dbReference type="Pfam" id="PF00093">
    <property type="entry name" value="VWC"/>
    <property type="match status" value="1"/>
</dbReference>
<dbReference type="InterPro" id="IPR004094">
    <property type="entry name" value="Antistasin-like"/>
</dbReference>
<evidence type="ECO:0000256" key="2">
    <source>
        <dbReference type="SAM" id="MobiDB-lite"/>
    </source>
</evidence>
<feature type="region of interest" description="Disordered" evidence="2">
    <location>
        <begin position="900"/>
        <end position="941"/>
    </location>
</feature>
<dbReference type="PROSITE" id="PS51323">
    <property type="entry name" value="IGFBP_N_2"/>
    <property type="match status" value="1"/>
</dbReference>
<evidence type="ECO:0000256" key="4">
    <source>
        <dbReference type="SAM" id="SignalP"/>
    </source>
</evidence>
<dbReference type="PANTHER" id="PTHR46439:SF1">
    <property type="entry name" value="CYSTEINE-RICH MOTOR NEURON 1 PROTEIN"/>
    <property type="match status" value="1"/>
</dbReference>
<evidence type="ECO:0000313" key="8">
    <source>
        <dbReference type="EMBL" id="CAB3233820.1"/>
    </source>
</evidence>
<gene>
    <name evidence="8" type="primary">Crim1</name>
</gene>
<feature type="domain" description="VWFC" evidence="5">
    <location>
        <begin position="791"/>
        <end position="848"/>
    </location>
</feature>
<dbReference type="PROSITE" id="PS01208">
    <property type="entry name" value="VWFC_1"/>
    <property type="match status" value="2"/>
</dbReference>
<feature type="chain" id="PRO_5026006595" evidence="4">
    <location>
        <begin position="23"/>
        <end position="941"/>
    </location>
</feature>
<dbReference type="SUPFAM" id="SSF57603">
    <property type="entry name" value="FnI-like domain"/>
    <property type="match status" value="4"/>
</dbReference>
<dbReference type="Pfam" id="PF23334">
    <property type="entry name" value="VWC2L_2nd"/>
    <property type="match status" value="2"/>
</dbReference>
<feature type="domain" description="VWFC" evidence="5">
    <location>
        <begin position="580"/>
        <end position="638"/>
    </location>
</feature>
<evidence type="ECO:0000259" key="7">
    <source>
        <dbReference type="PROSITE" id="PS51323"/>
    </source>
</evidence>
<dbReference type="InterPro" id="IPR052624">
    <property type="entry name" value="CRIM1"/>
</dbReference>
<dbReference type="SMART" id="SM00215">
    <property type="entry name" value="VWC_out"/>
    <property type="match status" value="3"/>
</dbReference>
<feature type="domain" description="VWFC" evidence="5">
    <location>
        <begin position="719"/>
        <end position="778"/>
    </location>
</feature>
<feature type="compositionally biased region" description="Polar residues" evidence="2">
    <location>
        <begin position="917"/>
        <end position="929"/>
    </location>
</feature>
<dbReference type="SMART" id="SM00121">
    <property type="entry name" value="IB"/>
    <property type="match status" value="1"/>
</dbReference>
<dbReference type="GO" id="GO:0005886">
    <property type="term" value="C:plasma membrane"/>
    <property type="evidence" value="ECO:0007669"/>
    <property type="project" value="TreeGrafter"/>
</dbReference>
<feature type="domain" description="VWFC" evidence="5">
    <location>
        <begin position="651"/>
        <end position="709"/>
    </location>
</feature>
<dbReference type="PROSITE" id="PS51252">
    <property type="entry name" value="ANTISTASIN"/>
    <property type="match status" value="3"/>
</dbReference>
<dbReference type="PROSITE" id="PS50184">
    <property type="entry name" value="VWFC_2"/>
    <property type="match status" value="5"/>
</dbReference>
<keyword evidence="3" id="KW-0472">Membrane</keyword>
<dbReference type="InterPro" id="IPR000867">
    <property type="entry name" value="IGFBP-like"/>
</dbReference>
<sequence length="941" mass="102545">MASLKIGLTLLVAFSMFAVSLALTCNRCNQSACPELKCKGGVILDPCQCCYMCAKQENETCGGMYEVYGQCDMKLSCVIRLNPGGEVTGNEMGTCRPALNSLGDTEMCKQTEYNGCNIEGHDCNCDRQTACSNPYQYQNVHQCNLNLAKIEERNRDCQNRRCGLQPSPTCPDDSVIQEGYIPEGSCCPLPSKCVCDMDSCLAVICHPSTEKVLVRPGNEQPGSCCDLYECRPIADKMDCTSVNCDDNLVSAEVCPDDSDLLPASEERRQCCQQDHVCKCHSVACEVPQCPNGLKLEVLFRGDGNPGACCSVYKCSAEPLIAGCALQGHRFESGESYELPDCRTCECKNGVSLCEPLICPTLSCSRLTKAKNECCAVCADDQTNDVVNGGVNIPYPLCKDGEHHYAVGDTWEPDHCTSCECVEGGKKRCNAAFCQGTLDTKTLPDLCPSLDDCQLTADDCPYGFKRDEQNCKKCACVETQCPSFADCNINCPNGFQKDASNCPICQCKSGICTAMTSCNKQCPYGFRKQKNGCDKCKCRRCPSMTKCGKYCASGLDHDRFGCTICKCRDSQTSDVPRVGGRACQDMEANQRRDDGEVWNSGCYMCMCKGGNIMCDLLKCPVPSCKQPALEKGACCPTCNTDSRSTSDIPPPMTCQVPSGKWYVEGEIWDMDGNSTCTCYGADMLCTSAWCPPTPCDNPIVVEGDRCPICKDNGAMEDNTRTCTVGLKEYGFGETWKVSSCKTCACIGSSEVHCFTKTCPETYNCKQPILRHGDCCLSCLENIDDEPISRANFSCYIDGAEYKHSEQWEDGCQTCTCVQGHASCHTKTCPEIAQNCPRIISADGCCDQCDGGSYLPDKAESSNRQTIAIATGVSFLVVVLASSLAVWWFCCRHRRHTNSKYQSKVISSPEGNSRLGHRLNSTKPLMSTSSDDAGPDAKLTHHV</sequence>
<keyword evidence="3" id="KW-1133">Transmembrane helix</keyword>
<dbReference type="PANTHER" id="PTHR46439">
    <property type="entry name" value="CYSTEINE-RICH MOTOR NEURON 1 PROTEIN"/>
    <property type="match status" value="1"/>
</dbReference>
<dbReference type="SMART" id="SM00214">
    <property type="entry name" value="VWC"/>
    <property type="match status" value="6"/>
</dbReference>
<evidence type="ECO:0000256" key="1">
    <source>
        <dbReference type="ARBA" id="ARBA00023157"/>
    </source>
</evidence>
<dbReference type="EMBL" id="LR784178">
    <property type="protein sequence ID" value="CAB3233820.1"/>
    <property type="molecule type" value="mRNA"/>
</dbReference>
<keyword evidence="4" id="KW-0732">Signal</keyword>
<reference evidence="8" key="1">
    <citation type="submission" date="2020-04" db="EMBL/GenBank/DDBJ databases">
        <authorList>
            <person name="Neveu A P."/>
        </authorList>
    </citation>
    <scope>NUCLEOTIDE SEQUENCE</scope>
    <source>
        <tissue evidence="8">Whole embryo</tissue>
    </source>
</reference>
<feature type="domain" description="Antistasin-like" evidence="6">
    <location>
        <begin position="480"/>
        <end position="506"/>
    </location>
</feature>
<feature type="domain" description="IGFBP N-terminal" evidence="7">
    <location>
        <begin position="21"/>
        <end position="98"/>
    </location>
</feature>